<dbReference type="Proteomes" id="UP001160390">
    <property type="component" value="Unassembled WGS sequence"/>
</dbReference>
<dbReference type="Pfam" id="PF00171">
    <property type="entry name" value="Aldedh"/>
    <property type="match status" value="1"/>
</dbReference>
<organism evidence="5 6">
    <name type="scientific">Clonostachys chloroleuca</name>
    <dbReference type="NCBI Taxonomy" id="1926264"/>
    <lineage>
        <taxon>Eukaryota</taxon>
        <taxon>Fungi</taxon>
        <taxon>Dikarya</taxon>
        <taxon>Ascomycota</taxon>
        <taxon>Pezizomycotina</taxon>
        <taxon>Sordariomycetes</taxon>
        <taxon>Hypocreomycetidae</taxon>
        <taxon>Hypocreales</taxon>
        <taxon>Bionectriaceae</taxon>
        <taxon>Clonostachys</taxon>
    </lineage>
</organism>
<comment type="similarity">
    <text evidence="3">Belongs to the aldehyde dehydrogenase family.</text>
</comment>
<dbReference type="InterPro" id="IPR016163">
    <property type="entry name" value="Ald_DH_C"/>
</dbReference>
<evidence type="ECO:0000256" key="1">
    <source>
        <dbReference type="ARBA" id="ARBA00023002"/>
    </source>
</evidence>
<reference evidence="5" key="1">
    <citation type="submission" date="2023-01" db="EMBL/GenBank/DDBJ databases">
        <authorList>
            <person name="Piombo E."/>
        </authorList>
    </citation>
    <scope>NUCLEOTIDE SEQUENCE</scope>
</reference>
<evidence type="ECO:0000256" key="2">
    <source>
        <dbReference type="PROSITE-ProRule" id="PRU10007"/>
    </source>
</evidence>
<comment type="caution">
    <text evidence="5">The sequence shown here is derived from an EMBL/GenBank/DDBJ whole genome shotgun (WGS) entry which is preliminary data.</text>
</comment>
<dbReference type="InterPro" id="IPR050740">
    <property type="entry name" value="Aldehyde_DH_Superfamily"/>
</dbReference>
<evidence type="ECO:0000313" key="6">
    <source>
        <dbReference type="Proteomes" id="UP001160390"/>
    </source>
</evidence>
<dbReference type="GO" id="GO:0009450">
    <property type="term" value="P:gamma-aminobutyric acid catabolic process"/>
    <property type="evidence" value="ECO:0007669"/>
    <property type="project" value="TreeGrafter"/>
</dbReference>
<dbReference type="InterPro" id="IPR016161">
    <property type="entry name" value="Ald_DH/histidinol_DH"/>
</dbReference>
<keyword evidence="1 3" id="KW-0560">Oxidoreductase</keyword>
<feature type="active site" evidence="2">
    <location>
        <position position="2"/>
    </location>
</feature>
<proteinExistence type="inferred from homology"/>
<dbReference type="AlphaFoldDB" id="A0AA35Q5Z1"/>
<gene>
    <name evidence="5" type="ORF">CCHLO57077_00018780</name>
</gene>
<dbReference type="PANTHER" id="PTHR43353:SF6">
    <property type="entry name" value="CYTOPLASMIC ALDEHYDE DEHYDROGENASE (EUROFUNG)"/>
    <property type="match status" value="1"/>
</dbReference>
<dbReference type="InterPro" id="IPR015590">
    <property type="entry name" value="Aldehyde_DH_dom"/>
</dbReference>
<dbReference type="Gene3D" id="3.40.309.10">
    <property type="entry name" value="Aldehyde Dehydrogenase, Chain A, domain 2"/>
    <property type="match status" value="1"/>
</dbReference>
<evidence type="ECO:0000256" key="3">
    <source>
        <dbReference type="RuleBase" id="RU003345"/>
    </source>
</evidence>
<accession>A0AA35Q5Z1</accession>
<evidence type="ECO:0000259" key="4">
    <source>
        <dbReference type="Pfam" id="PF00171"/>
    </source>
</evidence>
<dbReference type="GO" id="GO:0004777">
    <property type="term" value="F:succinate-semialdehyde dehydrogenase (NAD+) activity"/>
    <property type="evidence" value="ECO:0007669"/>
    <property type="project" value="TreeGrafter"/>
</dbReference>
<dbReference type="EMBL" id="CABFNP030001175">
    <property type="protein sequence ID" value="CAI6091514.1"/>
    <property type="molecule type" value="Genomic_DNA"/>
</dbReference>
<keyword evidence="6" id="KW-1185">Reference proteome</keyword>
<evidence type="ECO:0000313" key="5">
    <source>
        <dbReference type="EMBL" id="CAI6091514.1"/>
    </source>
</evidence>
<dbReference type="InterPro" id="IPR029510">
    <property type="entry name" value="Ald_DH_CS_GLU"/>
</dbReference>
<dbReference type="PROSITE" id="PS00687">
    <property type="entry name" value="ALDEHYDE_DEHYDR_GLU"/>
    <property type="match status" value="1"/>
</dbReference>
<dbReference type="PANTHER" id="PTHR43353">
    <property type="entry name" value="SUCCINATE-SEMIALDEHYDE DEHYDROGENASE, MITOCHONDRIAL"/>
    <property type="match status" value="1"/>
</dbReference>
<feature type="domain" description="Aldehyde dehydrogenase" evidence="4">
    <location>
        <begin position="1"/>
        <end position="115"/>
    </location>
</feature>
<sequence>MELGGKAAALVLEDADLTLAATGCVHGSYMHKGQTCFSTERVIVNAAVVDKFLPILKKTAADFPVLGAVSNTGPENTLRLVQDALKKGAKLIYGEARLIKPGQLHPLVLSEVTPEIP</sequence>
<name>A0AA35Q5Z1_9HYPO</name>
<dbReference type="SUPFAM" id="SSF53720">
    <property type="entry name" value="ALDH-like"/>
    <property type="match status" value="1"/>
</dbReference>
<protein>
    <recommendedName>
        <fullName evidence="4">Aldehyde dehydrogenase domain-containing protein</fullName>
    </recommendedName>
</protein>